<dbReference type="PROSITE" id="PS50893">
    <property type="entry name" value="ABC_TRANSPORTER_2"/>
    <property type="match status" value="1"/>
</dbReference>
<dbReference type="InterPro" id="IPR003593">
    <property type="entry name" value="AAA+_ATPase"/>
</dbReference>
<accession>A0A1E5GD35</accession>
<sequence length="214" mass="23796">MITLNNICKQFPKSNHKLFDHLNFSLGSSQTVAIKGRSGSGKSTLLKIMAGMDTQYTGIYEFNKNVVTKNPRTLLSFRKNNISIITQNYHLLQDRSVGANLQLSISKKSKKEIEKMLFLVGLENYASKRVSLLSGGEAQRVAIARALLTKPKVLLADEPTGALDEQTELEILNLFQSIKQLGTKIIIVTHSDLVSNICDTKYTLTPKKLLLTTN</sequence>
<protein>
    <recommendedName>
        <fullName evidence="3">ABC transporter domain-containing protein</fullName>
    </recommendedName>
</protein>
<dbReference type="InterPro" id="IPR003439">
    <property type="entry name" value="ABC_transporter-like_ATP-bd"/>
</dbReference>
<evidence type="ECO:0000313" key="4">
    <source>
        <dbReference type="EMBL" id="OEG10614.1"/>
    </source>
</evidence>
<dbReference type="PANTHER" id="PTHR24220">
    <property type="entry name" value="IMPORT ATP-BINDING PROTEIN"/>
    <property type="match status" value="1"/>
</dbReference>
<dbReference type="InterPro" id="IPR027417">
    <property type="entry name" value="P-loop_NTPase"/>
</dbReference>
<dbReference type="GO" id="GO:0022857">
    <property type="term" value="F:transmembrane transporter activity"/>
    <property type="evidence" value="ECO:0007669"/>
    <property type="project" value="TreeGrafter"/>
</dbReference>
<name>A0A1E5GD35_9ENTE</name>
<dbReference type="PANTHER" id="PTHR24220:SF86">
    <property type="entry name" value="ABC TRANSPORTER ABCH.1"/>
    <property type="match status" value="1"/>
</dbReference>
<dbReference type="AlphaFoldDB" id="A0A1E5GD35"/>
<dbReference type="EMBL" id="MIJY01000043">
    <property type="protein sequence ID" value="OEG10614.1"/>
    <property type="molecule type" value="Genomic_DNA"/>
</dbReference>
<evidence type="ECO:0000256" key="1">
    <source>
        <dbReference type="ARBA" id="ARBA00022741"/>
    </source>
</evidence>
<dbReference type="SUPFAM" id="SSF52540">
    <property type="entry name" value="P-loop containing nucleoside triphosphate hydrolases"/>
    <property type="match status" value="1"/>
</dbReference>
<dbReference type="GO" id="GO:0005524">
    <property type="term" value="F:ATP binding"/>
    <property type="evidence" value="ECO:0007669"/>
    <property type="project" value="UniProtKB-KW"/>
</dbReference>
<dbReference type="Pfam" id="PF00005">
    <property type="entry name" value="ABC_tran"/>
    <property type="match status" value="1"/>
</dbReference>
<dbReference type="InterPro" id="IPR017871">
    <property type="entry name" value="ABC_transporter-like_CS"/>
</dbReference>
<dbReference type="InterPro" id="IPR015854">
    <property type="entry name" value="ABC_transpr_LolD-like"/>
</dbReference>
<evidence type="ECO:0000259" key="3">
    <source>
        <dbReference type="PROSITE" id="PS50893"/>
    </source>
</evidence>
<dbReference type="Gene3D" id="3.40.50.300">
    <property type="entry name" value="P-loop containing nucleotide triphosphate hydrolases"/>
    <property type="match status" value="1"/>
</dbReference>
<dbReference type="GO" id="GO:0016887">
    <property type="term" value="F:ATP hydrolysis activity"/>
    <property type="evidence" value="ECO:0007669"/>
    <property type="project" value="InterPro"/>
</dbReference>
<gene>
    <name evidence="4" type="ORF">BCR25_09110</name>
</gene>
<comment type="caution">
    <text evidence="4">The sequence shown here is derived from an EMBL/GenBank/DDBJ whole genome shotgun (WGS) entry which is preliminary data.</text>
</comment>
<dbReference type="RefSeq" id="WP_069664395.1">
    <property type="nucleotide sequence ID" value="NZ_JBHUJJ010000001.1"/>
</dbReference>
<dbReference type="OrthoDB" id="9791546at2"/>
<feature type="domain" description="ABC transporter" evidence="3">
    <location>
        <begin position="2"/>
        <end position="211"/>
    </location>
</feature>
<keyword evidence="5" id="KW-1185">Reference proteome</keyword>
<reference evidence="5" key="1">
    <citation type="submission" date="2016-09" db="EMBL/GenBank/DDBJ databases">
        <authorList>
            <person name="Gulvik C.A."/>
        </authorList>
    </citation>
    <scope>NUCLEOTIDE SEQUENCE [LARGE SCALE GENOMIC DNA]</scope>
    <source>
        <strain evidence="5">LMG 8895</strain>
    </source>
</reference>
<organism evidence="4 5">
    <name type="scientific">Enterococcus termitis</name>
    <dbReference type="NCBI Taxonomy" id="332950"/>
    <lineage>
        <taxon>Bacteria</taxon>
        <taxon>Bacillati</taxon>
        <taxon>Bacillota</taxon>
        <taxon>Bacilli</taxon>
        <taxon>Lactobacillales</taxon>
        <taxon>Enterococcaceae</taxon>
        <taxon>Enterococcus</taxon>
    </lineage>
</organism>
<dbReference type="SMART" id="SM00382">
    <property type="entry name" value="AAA"/>
    <property type="match status" value="1"/>
</dbReference>
<dbReference type="GO" id="GO:0005886">
    <property type="term" value="C:plasma membrane"/>
    <property type="evidence" value="ECO:0007669"/>
    <property type="project" value="TreeGrafter"/>
</dbReference>
<dbReference type="Proteomes" id="UP000095094">
    <property type="component" value="Unassembled WGS sequence"/>
</dbReference>
<evidence type="ECO:0000256" key="2">
    <source>
        <dbReference type="ARBA" id="ARBA00022840"/>
    </source>
</evidence>
<evidence type="ECO:0000313" key="5">
    <source>
        <dbReference type="Proteomes" id="UP000095094"/>
    </source>
</evidence>
<keyword evidence="1" id="KW-0547">Nucleotide-binding</keyword>
<dbReference type="PROSITE" id="PS00211">
    <property type="entry name" value="ABC_TRANSPORTER_1"/>
    <property type="match status" value="1"/>
</dbReference>
<keyword evidence="2" id="KW-0067">ATP-binding</keyword>
<proteinExistence type="predicted"/>